<protein>
    <submittedName>
        <fullName evidence="2">Uncharacterized protein</fullName>
    </submittedName>
</protein>
<proteinExistence type="predicted"/>
<organism evidence="2">
    <name type="scientific">Pycnococcus provasolii</name>
    <dbReference type="NCBI Taxonomy" id="41880"/>
    <lineage>
        <taxon>Eukaryota</taxon>
        <taxon>Viridiplantae</taxon>
        <taxon>Chlorophyta</taxon>
        <taxon>Pseudoscourfieldiophyceae</taxon>
        <taxon>Pseudoscourfieldiales</taxon>
        <taxon>Pycnococcaceae</taxon>
        <taxon>Pycnococcus</taxon>
    </lineage>
</organism>
<reference evidence="2" key="1">
    <citation type="submission" date="2021-01" db="EMBL/GenBank/DDBJ databases">
        <authorList>
            <person name="Corre E."/>
            <person name="Pelletier E."/>
            <person name="Niang G."/>
            <person name="Scheremetjew M."/>
            <person name="Finn R."/>
            <person name="Kale V."/>
            <person name="Holt S."/>
            <person name="Cochrane G."/>
            <person name="Meng A."/>
            <person name="Brown T."/>
            <person name="Cohen L."/>
        </authorList>
    </citation>
    <scope>NUCLEOTIDE SEQUENCE</scope>
    <source>
        <strain evidence="2">RCC733</strain>
    </source>
</reference>
<gene>
    <name evidence="2" type="ORF">PPRO1471_LOCUS1938</name>
</gene>
<name>A0A7S2AL46_9CHLO</name>
<evidence type="ECO:0000313" key="2">
    <source>
        <dbReference type="EMBL" id="CAD9371180.1"/>
    </source>
</evidence>
<feature type="region of interest" description="Disordered" evidence="1">
    <location>
        <begin position="1"/>
        <end position="24"/>
    </location>
</feature>
<accession>A0A7S2AL46</accession>
<dbReference type="AlphaFoldDB" id="A0A7S2AL46"/>
<sequence length="207" mass="20965">MTYNSSGATPRWDAGPSRRGVKSPAVRSAYQDAAFWGGVMSSFSAAQASALPPDDASIAKQFANKQLALANRAARAAAGARCAPSVPRALAMTAATVLGALTASVGGAAVSHAATAAAGAAAVSGATDGLRRVIASIGNDRDSATAAEEARAILRDLRDTQPPMPPPVPGVPRPLDDAARTALAQAWRTCATLEKCLRDDGDDEDAL</sequence>
<evidence type="ECO:0000256" key="1">
    <source>
        <dbReference type="SAM" id="MobiDB-lite"/>
    </source>
</evidence>
<dbReference type="EMBL" id="HBGR01002913">
    <property type="protein sequence ID" value="CAD9371180.1"/>
    <property type="molecule type" value="Transcribed_RNA"/>
</dbReference>